<dbReference type="GO" id="GO:0003676">
    <property type="term" value="F:nucleic acid binding"/>
    <property type="evidence" value="ECO:0007669"/>
    <property type="project" value="InterPro"/>
</dbReference>
<dbReference type="GO" id="GO:0008270">
    <property type="term" value="F:zinc ion binding"/>
    <property type="evidence" value="ECO:0007669"/>
    <property type="project" value="InterPro"/>
</dbReference>
<dbReference type="CDD" id="cd00085">
    <property type="entry name" value="HNHc"/>
    <property type="match status" value="1"/>
</dbReference>
<feature type="region of interest" description="Disordered" evidence="1">
    <location>
        <begin position="93"/>
        <end position="121"/>
    </location>
</feature>
<dbReference type="AlphaFoldDB" id="A0A846XLA5"/>
<proteinExistence type="predicted"/>
<evidence type="ECO:0000313" key="4">
    <source>
        <dbReference type="Proteomes" id="UP000565715"/>
    </source>
</evidence>
<keyword evidence="3" id="KW-0540">Nuclease</keyword>
<comment type="caution">
    <text evidence="3">The sequence shown here is derived from an EMBL/GenBank/DDBJ whole genome shotgun (WGS) entry which is preliminary data.</text>
</comment>
<keyword evidence="3" id="KW-0378">Hydrolase</keyword>
<gene>
    <name evidence="3" type="ORF">HGA13_20525</name>
</gene>
<evidence type="ECO:0000313" key="3">
    <source>
        <dbReference type="EMBL" id="NKY35436.1"/>
    </source>
</evidence>
<dbReference type="InterPro" id="IPR003615">
    <property type="entry name" value="HNH_nuc"/>
</dbReference>
<keyword evidence="4" id="KW-1185">Reference proteome</keyword>
<feature type="domain" description="HNH nuclease" evidence="2">
    <location>
        <begin position="42"/>
        <end position="93"/>
    </location>
</feature>
<dbReference type="Proteomes" id="UP000565715">
    <property type="component" value="Unassembled WGS sequence"/>
</dbReference>
<protein>
    <submittedName>
        <fullName evidence="3">HNH endonuclease</fullName>
    </submittedName>
</protein>
<keyword evidence="3" id="KW-0255">Endonuclease</keyword>
<dbReference type="InterPro" id="IPR002711">
    <property type="entry name" value="HNH"/>
</dbReference>
<dbReference type="Gene3D" id="1.10.30.50">
    <property type="match status" value="1"/>
</dbReference>
<dbReference type="RefSeq" id="WP_084471063.1">
    <property type="nucleotide sequence ID" value="NZ_JAAXOO010000005.1"/>
</dbReference>
<dbReference type="Pfam" id="PF01844">
    <property type="entry name" value="HNH"/>
    <property type="match status" value="1"/>
</dbReference>
<accession>A0A846XLA5</accession>
<reference evidence="3 4" key="1">
    <citation type="submission" date="2020-04" db="EMBL/GenBank/DDBJ databases">
        <title>MicrobeNet Type strains.</title>
        <authorList>
            <person name="Nicholson A.C."/>
        </authorList>
    </citation>
    <scope>NUCLEOTIDE SEQUENCE [LARGE SCALE GENOMIC DNA]</scope>
    <source>
        <strain evidence="3 4">DSM 45078</strain>
    </source>
</reference>
<sequence>MSDLFKPCLVCGELSKESRCSEHRIVKTSNRVVKTDSTRWKKLSAKLRKLQPWCTECGATNDLCADHIIPVSERPELVYATENIQILCRRCNGRKSGSPPSEAQRAEVEQRLKNRRKPRCI</sequence>
<evidence type="ECO:0000256" key="1">
    <source>
        <dbReference type="SAM" id="MobiDB-lite"/>
    </source>
</evidence>
<evidence type="ECO:0000259" key="2">
    <source>
        <dbReference type="SMART" id="SM00507"/>
    </source>
</evidence>
<dbReference type="GO" id="GO:0004519">
    <property type="term" value="F:endonuclease activity"/>
    <property type="evidence" value="ECO:0007669"/>
    <property type="project" value="UniProtKB-KW"/>
</dbReference>
<dbReference type="SMART" id="SM00507">
    <property type="entry name" value="HNHc"/>
    <property type="match status" value="1"/>
</dbReference>
<dbReference type="EMBL" id="JAAXOO010000005">
    <property type="protein sequence ID" value="NKY35436.1"/>
    <property type="molecule type" value="Genomic_DNA"/>
</dbReference>
<organism evidence="3 4">
    <name type="scientific">Nocardia speluncae</name>
    <dbReference type="NCBI Taxonomy" id="419477"/>
    <lineage>
        <taxon>Bacteria</taxon>
        <taxon>Bacillati</taxon>
        <taxon>Actinomycetota</taxon>
        <taxon>Actinomycetes</taxon>
        <taxon>Mycobacteriales</taxon>
        <taxon>Nocardiaceae</taxon>
        <taxon>Nocardia</taxon>
    </lineage>
</organism>
<name>A0A846XLA5_9NOCA</name>